<evidence type="ECO:0000256" key="2">
    <source>
        <dbReference type="ARBA" id="ARBA00011915"/>
    </source>
</evidence>
<evidence type="ECO:0000313" key="6">
    <source>
        <dbReference type="Proteomes" id="UP000311605"/>
    </source>
</evidence>
<dbReference type="GO" id="GO:0016853">
    <property type="term" value="F:isomerase activity"/>
    <property type="evidence" value="ECO:0007669"/>
    <property type="project" value="UniProtKB-KW"/>
</dbReference>
<organism evidence="5 6">
    <name type="scientific">Aliirhizobium smilacinae</name>
    <dbReference type="NCBI Taxonomy" id="1395944"/>
    <lineage>
        <taxon>Bacteria</taxon>
        <taxon>Pseudomonadati</taxon>
        <taxon>Pseudomonadota</taxon>
        <taxon>Alphaproteobacteria</taxon>
        <taxon>Hyphomicrobiales</taxon>
        <taxon>Rhizobiaceae</taxon>
        <taxon>Aliirhizobium</taxon>
    </lineage>
</organism>
<proteinExistence type="predicted"/>
<dbReference type="Proteomes" id="UP000311605">
    <property type="component" value="Unassembled WGS sequence"/>
</dbReference>
<comment type="caution">
    <text evidence="5">The sequence shown here is derived from an EMBL/GenBank/DDBJ whole genome shotgun (WGS) entry which is preliminary data.</text>
</comment>
<accession>A0A5C4XFZ4</accession>
<dbReference type="RefSeq" id="WP_139678560.1">
    <property type="nucleotide sequence ID" value="NZ_VDMN01000006.1"/>
</dbReference>
<dbReference type="CDD" id="cd06558">
    <property type="entry name" value="crotonase-like"/>
    <property type="match status" value="1"/>
</dbReference>
<dbReference type="GO" id="GO:0006574">
    <property type="term" value="P:L-valine catabolic process"/>
    <property type="evidence" value="ECO:0007669"/>
    <property type="project" value="TreeGrafter"/>
</dbReference>
<dbReference type="NCBIfam" id="NF004127">
    <property type="entry name" value="PRK05617.1"/>
    <property type="match status" value="1"/>
</dbReference>
<dbReference type="AlphaFoldDB" id="A0A5C4XFZ4"/>
<evidence type="ECO:0000313" key="5">
    <source>
        <dbReference type="EMBL" id="TNM61394.1"/>
    </source>
</evidence>
<feature type="domain" description="Enoyl-CoA hydratase/isomerase" evidence="4">
    <location>
        <begin position="20"/>
        <end position="346"/>
    </location>
</feature>
<dbReference type="InterPro" id="IPR032259">
    <property type="entry name" value="HIBYL-CoA-H"/>
</dbReference>
<protein>
    <recommendedName>
        <fullName evidence="2">3-hydroxyisobutyryl-CoA hydrolase</fullName>
        <ecNumber evidence="2">3.1.2.4</ecNumber>
    </recommendedName>
</protein>
<dbReference type="Gene3D" id="3.90.226.10">
    <property type="entry name" value="2-enoyl-CoA Hydratase, Chain A, domain 1"/>
    <property type="match status" value="1"/>
</dbReference>
<dbReference type="InterPro" id="IPR045004">
    <property type="entry name" value="ECH_dom"/>
</dbReference>
<reference evidence="5 6" key="1">
    <citation type="submission" date="2019-06" db="EMBL/GenBank/DDBJ databases">
        <title>The draft genome of Rhizobium smilacinae PTYR-5.</title>
        <authorList>
            <person name="Liu L."/>
            <person name="Li L."/>
            <person name="Zhang X."/>
        </authorList>
    </citation>
    <scope>NUCLEOTIDE SEQUENCE [LARGE SCALE GENOMIC DNA]</scope>
    <source>
        <strain evidence="5 6">PTYR-5</strain>
    </source>
</reference>
<name>A0A5C4XFZ4_9HYPH</name>
<dbReference type="OrthoDB" id="9790967at2"/>
<gene>
    <name evidence="5" type="ORF">FHP24_23000</name>
</gene>
<keyword evidence="3" id="KW-0378">Hydrolase</keyword>
<comment type="catalytic activity">
    <reaction evidence="1">
        <text>3-hydroxy-2-methylpropanoyl-CoA + H2O = 3-hydroxy-2-methylpropanoate + CoA + H(+)</text>
        <dbReference type="Rhea" id="RHEA:20888"/>
        <dbReference type="ChEBI" id="CHEBI:11805"/>
        <dbReference type="ChEBI" id="CHEBI:15377"/>
        <dbReference type="ChEBI" id="CHEBI:15378"/>
        <dbReference type="ChEBI" id="CHEBI:57287"/>
        <dbReference type="ChEBI" id="CHEBI:57340"/>
        <dbReference type="EC" id="3.1.2.4"/>
    </reaction>
</comment>
<dbReference type="InterPro" id="IPR029045">
    <property type="entry name" value="ClpP/crotonase-like_dom_sf"/>
</dbReference>
<dbReference type="Pfam" id="PF16113">
    <property type="entry name" value="ECH_2"/>
    <property type="match status" value="1"/>
</dbReference>
<dbReference type="PANTHER" id="PTHR43176">
    <property type="entry name" value="3-HYDROXYISOBUTYRYL-COA HYDROLASE-RELATED"/>
    <property type="match status" value="1"/>
</dbReference>
<evidence type="ECO:0000259" key="4">
    <source>
        <dbReference type="Pfam" id="PF16113"/>
    </source>
</evidence>
<dbReference type="EMBL" id="VDMN01000006">
    <property type="protein sequence ID" value="TNM61394.1"/>
    <property type="molecule type" value="Genomic_DNA"/>
</dbReference>
<dbReference type="GO" id="GO:0005829">
    <property type="term" value="C:cytosol"/>
    <property type="evidence" value="ECO:0007669"/>
    <property type="project" value="TreeGrafter"/>
</dbReference>
<keyword evidence="5" id="KW-0413">Isomerase</keyword>
<evidence type="ECO:0000256" key="1">
    <source>
        <dbReference type="ARBA" id="ARBA00001709"/>
    </source>
</evidence>
<keyword evidence="6" id="KW-1185">Reference proteome</keyword>
<dbReference type="EC" id="3.1.2.4" evidence="2"/>
<sequence>MTDRAVQTDEILFSRIGSAAIIRLNRPKALNSLNLAMVHAMKPAMERFANDPEISCVILTGEGERGLCAGGDIRAIYQLGKAGDPDVTRFWREEFPINYTIARYPKPYVALMDGIVMGGGVGVASHGRHRIVTERTKLAMPETGIGYVPDVGATWLLPRAPGEIGTWMGLTGEIVGAADAIFAGLADMFVPSERLGALTQALGELKAGSSDRDVRAVIDGFAGAPGESRLAMHRDLIDRVFAFDTVEEIIAALETEPGEFAAETRAVIARRSPTSLKLTLRLLRAGRKSSGLVECLEREFTVASELLRNRDFYEGVRAAVIDKDRNPQWQPATLAQVSDADLDRYFVGGHAVLFPEHRL</sequence>
<dbReference type="PANTHER" id="PTHR43176:SF3">
    <property type="entry name" value="3-HYDROXYISOBUTYRYL-COA HYDROLASE, MITOCHONDRIAL"/>
    <property type="match status" value="1"/>
</dbReference>
<dbReference type="GO" id="GO:0003860">
    <property type="term" value="F:3-hydroxyisobutyryl-CoA hydrolase activity"/>
    <property type="evidence" value="ECO:0007669"/>
    <property type="project" value="UniProtKB-EC"/>
</dbReference>
<evidence type="ECO:0000256" key="3">
    <source>
        <dbReference type="ARBA" id="ARBA00022801"/>
    </source>
</evidence>
<dbReference type="SUPFAM" id="SSF52096">
    <property type="entry name" value="ClpP/crotonase"/>
    <property type="match status" value="1"/>
</dbReference>